<dbReference type="EMBL" id="CP036278">
    <property type="protein sequence ID" value="QDU59097.1"/>
    <property type="molecule type" value="Genomic_DNA"/>
</dbReference>
<dbReference type="Pfam" id="PF01957">
    <property type="entry name" value="NfeD"/>
    <property type="match status" value="1"/>
</dbReference>
<dbReference type="Gene3D" id="2.40.50.140">
    <property type="entry name" value="Nucleic acid-binding proteins"/>
    <property type="match status" value="1"/>
</dbReference>
<dbReference type="GO" id="GO:0005886">
    <property type="term" value="C:plasma membrane"/>
    <property type="evidence" value="ECO:0007669"/>
    <property type="project" value="TreeGrafter"/>
</dbReference>
<dbReference type="InterPro" id="IPR056739">
    <property type="entry name" value="NfeD_membrane"/>
</dbReference>
<dbReference type="PANTHER" id="PTHR33507:SF3">
    <property type="entry name" value="INNER MEMBRANE PROTEIN YBBJ"/>
    <property type="match status" value="1"/>
</dbReference>
<keyword evidence="10" id="KW-1185">Reference proteome</keyword>
<feature type="domain" description="NfeD integral membrane" evidence="8">
    <location>
        <begin position="528"/>
        <end position="653"/>
    </location>
</feature>
<proteinExistence type="predicted"/>
<dbReference type="InterPro" id="IPR029045">
    <property type="entry name" value="ClpP/crotonase-like_dom_sf"/>
</dbReference>
<feature type="transmembrane region" description="Helical" evidence="5">
    <location>
        <begin position="597"/>
        <end position="616"/>
    </location>
</feature>
<feature type="domain" description="NfeD-like C-terminal" evidence="7">
    <location>
        <begin position="691"/>
        <end position="743"/>
    </location>
</feature>
<dbReference type="InterPro" id="IPR012340">
    <property type="entry name" value="NA-bd_OB-fold"/>
</dbReference>
<evidence type="ECO:0000313" key="9">
    <source>
        <dbReference type="EMBL" id="QDU59097.1"/>
    </source>
</evidence>
<organism evidence="9 10">
    <name type="scientific">Aeoliella mucimassa</name>
    <dbReference type="NCBI Taxonomy" id="2527972"/>
    <lineage>
        <taxon>Bacteria</taxon>
        <taxon>Pseudomonadati</taxon>
        <taxon>Planctomycetota</taxon>
        <taxon>Planctomycetia</taxon>
        <taxon>Pirellulales</taxon>
        <taxon>Lacipirellulaceae</taxon>
        <taxon>Aeoliella</taxon>
    </lineage>
</organism>
<feature type="signal peptide" evidence="6">
    <location>
        <begin position="1"/>
        <end position="35"/>
    </location>
</feature>
<feature type="transmembrane region" description="Helical" evidence="5">
    <location>
        <begin position="572"/>
        <end position="590"/>
    </location>
</feature>
<dbReference type="SUPFAM" id="SSF52096">
    <property type="entry name" value="ClpP/crotonase"/>
    <property type="match status" value="1"/>
</dbReference>
<evidence type="ECO:0000313" key="10">
    <source>
        <dbReference type="Proteomes" id="UP000315750"/>
    </source>
</evidence>
<feature type="chain" id="PRO_5021875412" evidence="6">
    <location>
        <begin position="36"/>
        <end position="746"/>
    </location>
</feature>
<evidence type="ECO:0000256" key="2">
    <source>
        <dbReference type="ARBA" id="ARBA00022692"/>
    </source>
</evidence>
<feature type="transmembrane region" description="Helical" evidence="5">
    <location>
        <begin position="549"/>
        <end position="566"/>
    </location>
</feature>
<sequence precursor="true">MPLTTDTYSRIVTKPLLLVPVLCLFAVVAGSFAHAQPDQADAADPAEQQQEEKRPARLLRLRLPITGNADSAFRSMLDRTRKQLLAEPGNGQRPVIVIEFVPLAGADGFGQGTDFSRAQSIARYLTSTNMTGIETCAFLPQSIKGHNVLVALACEKIAIASTAEFGEAGIDEDPTRPIDPAVIEGYRQIARDRRTAPEAIVVGLIDPSVEVLKVTTEARNEYIEADQLEALEQKETVIDSTTLIPAGSMGLLSASEARDSGTVRLKLDTLDELARDLGLKDGSLSEAASMVADWRPVMYTLEGPIDASSQRRAVRLIDNEILMNDSNWIGIRIHSFGGRPSAAMGLASYLAEIGADNRRVVAYVPEEAGGVAALVALSANQLVVHPGAKIGGENGMPLDESQIAALRDAIQATIPNTTRTWSLLLAMVDPDLEVFRYTNTQTGAERLFCEDEAKQQSDSKDWRRGDPITTPGEVLKLDSDQLVAFDIVSHVVRNAEELNQIYGFESSPPEVRVTWTQEIAEGLASPGVAVLLIVIAFCGIYFELHTPGMGIGGFIAALAILLFFWSKATDGSASWLEILLFVGGMLSIMLEVFVLPGLGIFGLGGALMVVASLVLAGQHHLIPRTAEDYQELQTSLAVVATSGILMVVMGLVLRRFLPSIPILNEIMLTGPAGEELQQLNYRESLAEFSHLMGHRGVTTTPLMPSGRAEFDGELVDVIAVGSAIDRGATVEVVSTRGSRVEVREVQ</sequence>
<keyword evidence="3 5" id="KW-1133">Transmembrane helix</keyword>
<dbReference type="KEGG" id="amuc:Pan181_53380"/>
<dbReference type="InterPro" id="IPR002810">
    <property type="entry name" value="NfeD-like_C"/>
</dbReference>
<dbReference type="PANTHER" id="PTHR33507">
    <property type="entry name" value="INNER MEMBRANE PROTEIN YBBJ"/>
    <property type="match status" value="1"/>
</dbReference>
<dbReference type="AlphaFoldDB" id="A0A518AWI7"/>
<keyword evidence="4 5" id="KW-0472">Membrane</keyword>
<dbReference type="Pfam" id="PF24961">
    <property type="entry name" value="NfeD_membrane"/>
    <property type="match status" value="1"/>
</dbReference>
<evidence type="ECO:0000256" key="3">
    <source>
        <dbReference type="ARBA" id="ARBA00022989"/>
    </source>
</evidence>
<feature type="transmembrane region" description="Helical" evidence="5">
    <location>
        <begin position="523"/>
        <end position="542"/>
    </location>
</feature>
<reference evidence="9 10" key="1">
    <citation type="submission" date="2019-02" db="EMBL/GenBank/DDBJ databases">
        <title>Deep-cultivation of Planctomycetes and their phenomic and genomic characterization uncovers novel biology.</title>
        <authorList>
            <person name="Wiegand S."/>
            <person name="Jogler M."/>
            <person name="Boedeker C."/>
            <person name="Pinto D."/>
            <person name="Vollmers J."/>
            <person name="Rivas-Marin E."/>
            <person name="Kohn T."/>
            <person name="Peeters S.H."/>
            <person name="Heuer A."/>
            <person name="Rast P."/>
            <person name="Oberbeckmann S."/>
            <person name="Bunk B."/>
            <person name="Jeske O."/>
            <person name="Meyerdierks A."/>
            <person name="Storesund J.E."/>
            <person name="Kallscheuer N."/>
            <person name="Luecker S."/>
            <person name="Lage O.M."/>
            <person name="Pohl T."/>
            <person name="Merkel B.J."/>
            <person name="Hornburger P."/>
            <person name="Mueller R.-W."/>
            <person name="Bruemmer F."/>
            <person name="Labrenz M."/>
            <person name="Spormann A.M."/>
            <person name="Op den Camp H."/>
            <person name="Overmann J."/>
            <person name="Amann R."/>
            <person name="Jetten M.S.M."/>
            <person name="Mascher T."/>
            <person name="Medema M.H."/>
            <person name="Devos D.P."/>
            <person name="Kaster A.-K."/>
            <person name="Ovreas L."/>
            <person name="Rohde M."/>
            <person name="Galperin M.Y."/>
            <person name="Jogler C."/>
        </authorList>
    </citation>
    <scope>NUCLEOTIDE SEQUENCE [LARGE SCALE GENOMIC DNA]</scope>
    <source>
        <strain evidence="9 10">Pan181</strain>
    </source>
</reference>
<evidence type="ECO:0000256" key="1">
    <source>
        <dbReference type="ARBA" id="ARBA00004141"/>
    </source>
</evidence>
<accession>A0A518AWI7</accession>
<keyword evidence="6" id="KW-0732">Signal</keyword>
<comment type="subcellular location">
    <subcellularLocation>
        <location evidence="1">Membrane</location>
        <topology evidence="1">Multi-pass membrane protein</topology>
    </subcellularLocation>
</comment>
<evidence type="ECO:0000256" key="6">
    <source>
        <dbReference type="SAM" id="SignalP"/>
    </source>
</evidence>
<evidence type="ECO:0000259" key="7">
    <source>
        <dbReference type="Pfam" id="PF01957"/>
    </source>
</evidence>
<evidence type="ECO:0000256" key="4">
    <source>
        <dbReference type="ARBA" id="ARBA00023136"/>
    </source>
</evidence>
<dbReference type="InterPro" id="IPR052165">
    <property type="entry name" value="Membrane_assoc_protease"/>
</dbReference>
<evidence type="ECO:0000256" key="5">
    <source>
        <dbReference type="SAM" id="Phobius"/>
    </source>
</evidence>
<keyword evidence="2 5" id="KW-0812">Transmembrane</keyword>
<evidence type="ECO:0000259" key="8">
    <source>
        <dbReference type="Pfam" id="PF24961"/>
    </source>
</evidence>
<protein>
    <submittedName>
        <fullName evidence="9">Uncharacterized protein</fullName>
    </submittedName>
</protein>
<gene>
    <name evidence="9" type="ORF">Pan181_53380</name>
</gene>
<name>A0A518AWI7_9BACT</name>
<dbReference type="Proteomes" id="UP000315750">
    <property type="component" value="Chromosome"/>
</dbReference>
<dbReference type="Gene3D" id="3.90.226.10">
    <property type="entry name" value="2-enoyl-CoA Hydratase, Chain A, domain 1"/>
    <property type="match status" value="1"/>
</dbReference>
<feature type="transmembrane region" description="Helical" evidence="5">
    <location>
        <begin position="636"/>
        <end position="657"/>
    </location>
</feature>